<accession>A0A7K4NTR3</accession>
<feature type="domain" description="Radical SAM core" evidence="5">
    <location>
        <begin position="107"/>
        <end position="344"/>
    </location>
</feature>
<keyword evidence="1" id="KW-0949">S-adenosyl-L-methionine</keyword>
<dbReference type="InterPro" id="IPR058240">
    <property type="entry name" value="rSAM_sf"/>
</dbReference>
<evidence type="ECO:0000259" key="5">
    <source>
        <dbReference type="PROSITE" id="PS51918"/>
    </source>
</evidence>
<dbReference type="Pfam" id="PF04055">
    <property type="entry name" value="Radical_SAM"/>
    <property type="match status" value="1"/>
</dbReference>
<dbReference type="Gene3D" id="3.20.20.70">
    <property type="entry name" value="Aldolase class I"/>
    <property type="match status" value="1"/>
</dbReference>
<dbReference type="CDD" id="cd01335">
    <property type="entry name" value="Radical_SAM"/>
    <property type="match status" value="1"/>
</dbReference>
<evidence type="ECO:0000313" key="7">
    <source>
        <dbReference type="Proteomes" id="UP000534207"/>
    </source>
</evidence>
<gene>
    <name evidence="6" type="ORF">HX827_03230</name>
</gene>
<dbReference type="SFLD" id="SFLDS00029">
    <property type="entry name" value="Radical_SAM"/>
    <property type="match status" value="1"/>
</dbReference>
<reference evidence="6 7" key="1">
    <citation type="journal article" date="2019" name="Environ. Microbiol.">
        <title>Genomics insights into ecotype formation of ammonia-oxidizing archaea in the deep ocean.</title>
        <authorList>
            <person name="Wang Y."/>
            <person name="Huang J.M."/>
            <person name="Cui G.J."/>
            <person name="Nunoura T."/>
            <person name="Takaki Y."/>
            <person name="Li W.L."/>
            <person name="Li J."/>
            <person name="Gao Z.M."/>
            <person name="Takai K."/>
            <person name="Zhang A.Q."/>
            <person name="Stepanauskas R."/>
        </authorList>
    </citation>
    <scope>NUCLEOTIDE SEQUENCE [LARGE SCALE GENOMIC DNA]</scope>
    <source>
        <strain evidence="6 7">G13</strain>
    </source>
</reference>
<dbReference type="InterPro" id="IPR007197">
    <property type="entry name" value="rSAM"/>
</dbReference>
<name>A0A7K4NTR3_9ARCH</name>
<dbReference type="SFLD" id="SFLDG01067">
    <property type="entry name" value="SPASM/twitch_domain_containing"/>
    <property type="match status" value="1"/>
</dbReference>
<dbReference type="InterPro" id="IPR050377">
    <property type="entry name" value="Radical_SAM_PqqE_MftC-like"/>
</dbReference>
<evidence type="ECO:0000256" key="1">
    <source>
        <dbReference type="ARBA" id="ARBA00022691"/>
    </source>
</evidence>
<protein>
    <submittedName>
        <fullName evidence="6">Radical SAM protein</fullName>
    </submittedName>
</protein>
<keyword evidence="3" id="KW-0408">Iron</keyword>
<dbReference type="EMBL" id="JACASW010000005">
    <property type="protein sequence ID" value="NWK06337.1"/>
    <property type="molecule type" value="Genomic_DNA"/>
</dbReference>
<evidence type="ECO:0000256" key="3">
    <source>
        <dbReference type="ARBA" id="ARBA00023004"/>
    </source>
</evidence>
<proteinExistence type="predicted"/>
<evidence type="ECO:0000313" key="6">
    <source>
        <dbReference type="EMBL" id="NWK06337.1"/>
    </source>
</evidence>
<organism evidence="6 7">
    <name type="scientific">Marine Group I thaumarchaeote</name>
    <dbReference type="NCBI Taxonomy" id="2511932"/>
    <lineage>
        <taxon>Archaea</taxon>
        <taxon>Nitrososphaerota</taxon>
        <taxon>Marine Group I</taxon>
    </lineage>
</organism>
<dbReference type="Proteomes" id="UP000534207">
    <property type="component" value="Unassembled WGS sequence"/>
</dbReference>
<dbReference type="AlphaFoldDB" id="A0A7K4NTR3"/>
<dbReference type="PROSITE" id="PS51918">
    <property type="entry name" value="RADICAL_SAM"/>
    <property type="match status" value="1"/>
</dbReference>
<dbReference type="PANTHER" id="PTHR11228">
    <property type="entry name" value="RADICAL SAM DOMAIN PROTEIN"/>
    <property type="match status" value="1"/>
</dbReference>
<dbReference type="GO" id="GO:0003824">
    <property type="term" value="F:catalytic activity"/>
    <property type="evidence" value="ECO:0007669"/>
    <property type="project" value="InterPro"/>
</dbReference>
<keyword evidence="2" id="KW-0479">Metal-binding</keyword>
<sequence length="467" mass="54142">MEAQKTEIGYQSFQDLKEYYIDEDFIEKNPDCWKIINFISDNPFSTQEEISNRFNFSKNELIEKNKKIRETDWAQDYIINSGIGSKYWKNTIIPSIQSGKAQAVLDEKYSYPDRVGLCPGLSCMFFCSFCGRNYSASYKREFGEKGFQVFKQIIDQTPEGVNKKNVYHITGGLEPLTFPRIGDLISYAREKGFDMEMQTNGYNLNPDFIEKHPGIKDLSILRVSLYGVDDHSTFEVTKNKKGYEMVRKNLIDFLKLRTKIKVGLNYVLLHDHLDHALKLLDYIKEINIESGNQIDFLTLREDFSDRATNISGKEREKLHSIFNDVQTRLEDKNLDRLHIDYGYALEAIRKNKESFEPLKRVDYKQLRPKVFPQIAVMIDAKGDVYSYHEAAFLDRDGAKRYSIGVIDQEHSMRDVISNFLDTNGIDPLPSDTGYLDAFDHVTTLFLNQLESDIKFGIPWSQGPIKIQ</sequence>
<dbReference type="GO" id="GO:0051536">
    <property type="term" value="F:iron-sulfur cluster binding"/>
    <property type="evidence" value="ECO:0007669"/>
    <property type="project" value="UniProtKB-KW"/>
</dbReference>
<evidence type="ECO:0000256" key="4">
    <source>
        <dbReference type="ARBA" id="ARBA00023014"/>
    </source>
</evidence>
<dbReference type="InterPro" id="IPR013785">
    <property type="entry name" value="Aldolase_TIM"/>
</dbReference>
<evidence type="ECO:0000256" key="2">
    <source>
        <dbReference type="ARBA" id="ARBA00022723"/>
    </source>
</evidence>
<dbReference type="GO" id="GO:0046872">
    <property type="term" value="F:metal ion binding"/>
    <property type="evidence" value="ECO:0007669"/>
    <property type="project" value="UniProtKB-KW"/>
</dbReference>
<dbReference type="PANTHER" id="PTHR11228:SF7">
    <property type="entry name" value="PQQA PEPTIDE CYCLASE"/>
    <property type="match status" value="1"/>
</dbReference>
<keyword evidence="4" id="KW-0411">Iron-sulfur</keyword>
<dbReference type="SUPFAM" id="SSF102114">
    <property type="entry name" value="Radical SAM enzymes"/>
    <property type="match status" value="1"/>
</dbReference>
<comment type="caution">
    <text evidence="6">The sequence shown here is derived from an EMBL/GenBank/DDBJ whole genome shotgun (WGS) entry which is preliminary data.</text>
</comment>